<dbReference type="InterPro" id="IPR027417">
    <property type="entry name" value="P-loop_NTPase"/>
</dbReference>
<dbReference type="Pfam" id="PF20454">
    <property type="entry name" value="GpA_nuclease"/>
    <property type="match status" value="1"/>
</dbReference>
<dbReference type="AlphaFoldDB" id="A0A2T5HGZ3"/>
<dbReference type="InterPro" id="IPR046453">
    <property type="entry name" value="GpA_ATPase"/>
</dbReference>
<dbReference type="GO" id="GO:0004519">
    <property type="term" value="F:endonuclease activity"/>
    <property type="evidence" value="ECO:0007669"/>
    <property type="project" value="InterPro"/>
</dbReference>
<evidence type="ECO:0000313" key="4">
    <source>
        <dbReference type="EMBL" id="PTQ70837.1"/>
    </source>
</evidence>
<reference evidence="4 5" key="1">
    <citation type="submission" date="2018-04" db="EMBL/GenBank/DDBJ databases">
        <title>Active sludge and wastewater microbial communities from Klosterneuburg, Austria.</title>
        <authorList>
            <person name="Wagner M."/>
        </authorList>
    </citation>
    <scope>NUCLEOTIDE SEQUENCE [LARGE SCALE GENOMIC DNA]</scope>
    <source>
        <strain evidence="4 5">Nm49</strain>
    </source>
</reference>
<dbReference type="InterPro" id="IPR051220">
    <property type="entry name" value="TFA_Chaperone"/>
</dbReference>
<dbReference type="Proteomes" id="UP000244128">
    <property type="component" value="Unassembled WGS sequence"/>
</dbReference>
<dbReference type="EMBL" id="QAOI01000031">
    <property type="protein sequence ID" value="PTQ70837.1"/>
    <property type="molecule type" value="Genomic_DNA"/>
</dbReference>
<dbReference type="PANTHER" id="PTHR34413">
    <property type="entry name" value="PROPHAGE TAIL FIBER ASSEMBLY PROTEIN HOMOLOG TFAE-RELATED-RELATED"/>
    <property type="match status" value="1"/>
</dbReference>
<dbReference type="GO" id="GO:0005524">
    <property type="term" value="F:ATP binding"/>
    <property type="evidence" value="ECO:0007669"/>
    <property type="project" value="InterPro"/>
</dbReference>
<evidence type="ECO:0000313" key="5">
    <source>
        <dbReference type="Proteomes" id="UP000244128"/>
    </source>
</evidence>
<gene>
    <name evidence="4" type="ORF">C8R26_13124</name>
</gene>
<sequence>MDAFHEEGAEEITVMSSSQVGKTLIFKAIIGYHIDVDPAPILVVQPTVEMGETFSKDRLAPMIRDTPVLRDKVKDAKSRDTGNTIQKKNFPGGHVTMIGANAPAALASRPIRIVLCDEVDRYPASAGTEGDPVNLARKRTITYRSRKRIGLFSTPTIKGKSRIERAWKRSDQRRYYMPCQHCGHPHVFKWENISIIGDDPATTKLSCPYCGSLIEDFHKPAMLEAGKWIKENPESKLPGFHINELYSPWRSFADVATDFYAAKGNPQEEKTWWNTSMGEPYEESGELADADELAKRRENYDADTLPSGALTVTFGADVQKDRIEIEFVAWGAGEESWGIEPVVLPGNPAEQEIWKKLDELLITARFKTEDGRVLRVAAGCIDSGGHHVQEVYEFCTPRAARNIWAIKGQFGPRPIWPRRQSKSKKYRGHVVRMIGVDTAKDTIYARWKVAEGKPGYCHFSSAYDENWFSQATVEKRVTRIDKRGNEVRSWEKPSGARNEGFDCRVYAYTALHGLKIERRMVLVRRLVESAVNVEQPQPEETKTATAVQLPPSPQPPPSVKISETSRPAARTRRTMQSGYLRRR</sequence>
<dbReference type="InterPro" id="IPR008866">
    <property type="entry name" value="Phage_lambda_GpA-like"/>
</dbReference>
<accession>A0A2T5HGZ3</accession>
<feature type="domain" description="Phage terminase large subunit GpA ATPase" evidence="2">
    <location>
        <begin position="1"/>
        <end position="228"/>
    </location>
</feature>
<name>A0A2T5HGZ3_9PROT</name>
<dbReference type="InterPro" id="IPR046454">
    <property type="entry name" value="GpA_endonuclease"/>
</dbReference>
<feature type="domain" description="Terminase large subunit GpA endonuclease" evidence="3">
    <location>
        <begin position="239"/>
        <end position="518"/>
    </location>
</feature>
<organism evidence="4 5">
    <name type="scientific">Nitrosomonas oligotropha</name>
    <dbReference type="NCBI Taxonomy" id="42354"/>
    <lineage>
        <taxon>Bacteria</taxon>
        <taxon>Pseudomonadati</taxon>
        <taxon>Pseudomonadota</taxon>
        <taxon>Betaproteobacteria</taxon>
        <taxon>Nitrosomonadales</taxon>
        <taxon>Nitrosomonadaceae</taxon>
        <taxon>Nitrosomonas</taxon>
    </lineage>
</organism>
<dbReference type="GO" id="GO:0016887">
    <property type="term" value="F:ATP hydrolysis activity"/>
    <property type="evidence" value="ECO:0007669"/>
    <property type="project" value="InterPro"/>
</dbReference>
<dbReference type="Pfam" id="PF05876">
    <property type="entry name" value="GpA_ATPase"/>
    <property type="match status" value="1"/>
</dbReference>
<feature type="region of interest" description="Disordered" evidence="1">
    <location>
        <begin position="532"/>
        <end position="583"/>
    </location>
</feature>
<proteinExistence type="inferred from homology"/>
<protein>
    <submittedName>
        <fullName evidence="4">Phage terminase large subunit GpA-like protein</fullName>
    </submittedName>
</protein>
<dbReference type="HAMAP" id="MF_04144">
    <property type="entry name" value="TERL_LAMBDA"/>
    <property type="match status" value="1"/>
</dbReference>
<comment type="caution">
    <text evidence="4">The sequence shown here is derived from an EMBL/GenBank/DDBJ whole genome shotgun (WGS) entry which is preliminary data.</text>
</comment>
<dbReference type="PANTHER" id="PTHR34413:SF2">
    <property type="entry name" value="PROPHAGE TAIL FIBER ASSEMBLY PROTEIN HOMOLOG TFAE-RELATED"/>
    <property type="match status" value="1"/>
</dbReference>
<evidence type="ECO:0000256" key="1">
    <source>
        <dbReference type="SAM" id="MobiDB-lite"/>
    </source>
</evidence>
<evidence type="ECO:0000259" key="3">
    <source>
        <dbReference type="Pfam" id="PF20454"/>
    </source>
</evidence>
<dbReference type="Gene3D" id="3.40.50.300">
    <property type="entry name" value="P-loop containing nucleotide triphosphate hydrolases"/>
    <property type="match status" value="1"/>
</dbReference>
<evidence type="ECO:0000259" key="2">
    <source>
        <dbReference type="Pfam" id="PF05876"/>
    </source>
</evidence>